<organism evidence="6 7">
    <name type="scientific">Blastocystis sp. subtype 1 (strain ATCC 50177 / NandII)</name>
    <dbReference type="NCBI Taxonomy" id="478820"/>
    <lineage>
        <taxon>Eukaryota</taxon>
        <taxon>Sar</taxon>
        <taxon>Stramenopiles</taxon>
        <taxon>Bigyra</taxon>
        <taxon>Opalozoa</taxon>
        <taxon>Opalinata</taxon>
        <taxon>Blastocystidae</taxon>
        <taxon>Blastocystis</taxon>
    </lineage>
</organism>
<feature type="domain" description="CCDC93 coiled-coil" evidence="4">
    <location>
        <begin position="245"/>
        <end position="520"/>
    </location>
</feature>
<keyword evidence="2 3" id="KW-0175">Coiled coil</keyword>
<comment type="similarity">
    <text evidence="1">Belongs to the CCDC93 family.</text>
</comment>
<keyword evidence="7" id="KW-1185">Reference proteome</keyword>
<protein>
    <submittedName>
        <fullName evidence="6">Coiled-coil domain-containing protein 93</fullName>
    </submittedName>
</protein>
<proteinExistence type="inferred from homology"/>
<dbReference type="Proteomes" id="UP000078348">
    <property type="component" value="Unassembled WGS sequence"/>
</dbReference>
<name>A0A196SN37_BLAHN</name>
<comment type="caution">
    <text evidence="6">The sequence shown here is derived from an EMBL/GenBank/DDBJ whole genome shotgun (WGS) entry which is preliminary data.</text>
</comment>
<feature type="coiled-coil region" evidence="3">
    <location>
        <begin position="457"/>
        <end position="484"/>
    </location>
</feature>
<sequence length="531" mass="60554">MKRPKRKGFDSVVSILDEIGYYGVKVHKREELDPFETLVGGLSWCIGYIRPEFNRNIAYSADMSLGKKIAISERIIVCLQQMNYPNSIWPQQIQGMDYLAIESLLLWLKDQIVEIRNSLPAYESLAAQQAFADEFVFSEEDCPSQKHFKLWFAHPPQPASPPPAPPAAFPSSLILSPCDVRNVAPFSTFLATVSYDPEDADTASPLSLPDSFATPSPIDMELAEGVRSAAEVVLLLRVKQERVEAILRLRQRRQERGWEAAECRKQQLALQEHYQQAEVVIHDLTVNERNEETVAKLQELKNLLKLLESLSLQRTHNQQVFEAELARLHKKTEAKKAAMKGDQEQCAMIAGIAGKVTQSLGQLLEIYRGINLDILRNRCVLERIPSRPELLFYESEIKEFITVISERTAHLSRCHDILNSLRDMKGNCVVHLEFLQSMLNALTNKKTVVLSASVLMNDKLNSVIQQLSKVVQQYNIELKKRNRAQKAASDNQAVIMEKVRLHAKMMHTFNVECDNNKALKKRLRELQSLRW</sequence>
<evidence type="ECO:0000256" key="1">
    <source>
        <dbReference type="ARBA" id="ARBA00007219"/>
    </source>
</evidence>
<reference evidence="6 7" key="1">
    <citation type="submission" date="2016-05" db="EMBL/GenBank/DDBJ databases">
        <title>Nuclear genome of Blastocystis sp. subtype 1 NandII.</title>
        <authorList>
            <person name="Gentekaki E."/>
            <person name="Curtis B."/>
            <person name="Stairs C."/>
            <person name="Eme L."/>
            <person name="Herman E."/>
            <person name="Klimes V."/>
            <person name="Arias M.C."/>
            <person name="Elias M."/>
            <person name="Hilliou F."/>
            <person name="Klute M."/>
            <person name="Malik S.-B."/>
            <person name="Pightling A."/>
            <person name="Rachubinski R."/>
            <person name="Salas D."/>
            <person name="Schlacht A."/>
            <person name="Suga H."/>
            <person name="Archibald J."/>
            <person name="Ball S.G."/>
            <person name="Clark G."/>
            <person name="Dacks J."/>
            <person name="Van Der Giezen M."/>
            <person name="Tsaousis A."/>
            <person name="Roger A."/>
        </authorList>
    </citation>
    <scope>NUCLEOTIDE SEQUENCE [LARGE SCALE GENOMIC DNA]</scope>
    <source>
        <strain evidence="7">ATCC 50177 / NandII</strain>
    </source>
</reference>
<dbReference type="InterPro" id="IPR039116">
    <property type="entry name" value="CCDC93"/>
</dbReference>
<evidence type="ECO:0000256" key="3">
    <source>
        <dbReference type="SAM" id="Coils"/>
    </source>
</evidence>
<dbReference type="EMBL" id="LXWW01000023">
    <property type="protein sequence ID" value="OAO17612.1"/>
    <property type="molecule type" value="Genomic_DNA"/>
</dbReference>
<evidence type="ECO:0000259" key="4">
    <source>
        <dbReference type="Pfam" id="PF09762"/>
    </source>
</evidence>
<evidence type="ECO:0000313" key="6">
    <source>
        <dbReference type="EMBL" id="OAO17612.1"/>
    </source>
</evidence>
<dbReference type="STRING" id="478820.A0A196SN37"/>
<gene>
    <name evidence="6" type="ORF">AV274_0636</name>
</gene>
<dbReference type="InterPro" id="IPR019159">
    <property type="entry name" value="CCDC93_CC"/>
</dbReference>
<dbReference type="PANTHER" id="PTHR16441">
    <property type="entry name" value="FIDIPIDINE"/>
    <property type="match status" value="1"/>
</dbReference>
<dbReference type="PANTHER" id="PTHR16441:SF0">
    <property type="entry name" value="COILED-COIL DOMAIN-CONTAINING PROTEIN 93"/>
    <property type="match status" value="1"/>
</dbReference>
<dbReference type="InterPro" id="IPR048747">
    <property type="entry name" value="CCDC93_N"/>
</dbReference>
<evidence type="ECO:0000313" key="7">
    <source>
        <dbReference type="Proteomes" id="UP000078348"/>
    </source>
</evidence>
<dbReference type="Pfam" id="PF21673">
    <property type="entry name" value="CCDC93_N"/>
    <property type="match status" value="1"/>
</dbReference>
<dbReference type="GO" id="GO:0006893">
    <property type="term" value="P:Golgi to plasma membrane transport"/>
    <property type="evidence" value="ECO:0007669"/>
    <property type="project" value="TreeGrafter"/>
</dbReference>
<feature type="domain" description="CCDC93 N-terminal" evidence="5">
    <location>
        <begin position="6"/>
        <end position="113"/>
    </location>
</feature>
<dbReference type="OrthoDB" id="16092at2759"/>
<dbReference type="Pfam" id="PF09762">
    <property type="entry name" value="CCDC93_CC"/>
    <property type="match status" value="1"/>
</dbReference>
<dbReference type="AlphaFoldDB" id="A0A196SN37"/>
<evidence type="ECO:0000256" key="2">
    <source>
        <dbReference type="ARBA" id="ARBA00023054"/>
    </source>
</evidence>
<evidence type="ECO:0000259" key="5">
    <source>
        <dbReference type="Pfam" id="PF21673"/>
    </source>
</evidence>
<accession>A0A196SN37</accession>